<feature type="region of interest" description="Disordered" evidence="1">
    <location>
        <begin position="146"/>
        <end position="173"/>
    </location>
</feature>
<evidence type="ECO:0000313" key="2">
    <source>
        <dbReference type="EMBL" id="APD10418.1"/>
    </source>
</evidence>
<reference evidence="3" key="1">
    <citation type="submission" date="2016-06" db="EMBL/GenBank/DDBJ databases">
        <title>Whole genome sequencing of Thermus brockianus strain GE-1.</title>
        <authorList>
            <person name="Schaefers C."/>
            <person name="Blank S."/>
            <person name="Wiebusch S."/>
            <person name="Elleuche S."/>
            <person name="Antranikian G."/>
        </authorList>
    </citation>
    <scope>NUCLEOTIDE SEQUENCE [LARGE SCALE GENOMIC DNA]</scope>
    <source>
        <strain evidence="3">GE-1</strain>
        <plasmid evidence="3">ptb1</plasmid>
    </source>
</reference>
<geneLocation type="plasmid" evidence="3">
    <name>ptb1</name>
</geneLocation>
<accession>A0A1J0LWB1</accession>
<gene>
    <name evidence="2" type="ORF">A0O31_02393</name>
</gene>
<dbReference type="Proteomes" id="UP000182993">
    <property type="component" value="Plasmid pTB1"/>
</dbReference>
<dbReference type="KEGG" id="tbc:A0O31_02393"/>
<sequence>MRSFRELLQEALDALQAGSLDLGEHFRREAIAQVTRGPLGEDPVAQALALGRKALLALAQGAKDEARRFLSQAVRLHPGLGGGLALELLARLAEDTPEVGEVRALLERERKAWEEAPLGLLLLRALGAVPPEGWVGLLAPKEGASARDLPARRASKGRWREGGSRRASRERGPTRPTLRLPLWYWERERTFDERGKVLGFLPAFSRDKPKSGREGGWRSPESILRLDMGGYLTLRMDRLPKPWGGLLVLSGGLGSVLLPLPWKAPEPRLRARIPLPAEPGEEVEALFWAWEDLTPATLRALLTAPRVLYGRETLLPWLDEAVRRGVADPVEWAEILDAL</sequence>
<dbReference type="AlphaFoldDB" id="A0A1J0LWB1"/>
<protein>
    <recommendedName>
        <fullName evidence="4">Tetratricopeptide repeat protein</fullName>
    </recommendedName>
</protein>
<dbReference type="RefSeq" id="WP_071678106.1">
    <property type="nucleotide sequence ID" value="NZ_CP016313.1"/>
</dbReference>
<feature type="compositionally biased region" description="Basic and acidic residues" evidence="1">
    <location>
        <begin position="158"/>
        <end position="173"/>
    </location>
</feature>
<evidence type="ECO:0000313" key="3">
    <source>
        <dbReference type="Proteomes" id="UP000182993"/>
    </source>
</evidence>
<dbReference type="EMBL" id="CP016313">
    <property type="protein sequence ID" value="APD10418.1"/>
    <property type="molecule type" value="Genomic_DNA"/>
</dbReference>
<organism evidence="2 3">
    <name type="scientific">Thermus brockianus</name>
    <dbReference type="NCBI Taxonomy" id="56956"/>
    <lineage>
        <taxon>Bacteria</taxon>
        <taxon>Thermotogati</taxon>
        <taxon>Deinococcota</taxon>
        <taxon>Deinococci</taxon>
        <taxon>Thermales</taxon>
        <taxon>Thermaceae</taxon>
        <taxon>Thermus</taxon>
    </lineage>
</organism>
<name>A0A1J0LWB1_THEBO</name>
<proteinExistence type="predicted"/>
<evidence type="ECO:0000256" key="1">
    <source>
        <dbReference type="SAM" id="MobiDB-lite"/>
    </source>
</evidence>
<evidence type="ECO:0008006" key="4">
    <source>
        <dbReference type="Google" id="ProtNLM"/>
    </source>
</evidence>
<keyword evidence="2" id="KW-0614">Plasmid</keyword>